<keyword evidence="1" id="KW-0472">Membrane</keyword>
<reference evidence="2 3" key="1">
    <citation type="journal article" date="2023" name="Ecotoxicol. Environ. Saf.">
        <title>Mercury remediation potential of mercury-resistant strain Rheinheimera metallidurans sp. nov. isolated from a municipal waste dumping site.</title>
        <authorList>
            <person name="Yadav V."/>
            <person name="Manjhi A."/>
            <person name="Vadakedath N."/>
        </authorList>
    </citation>
    <scope>NUCLEOTIDE SEQUENCE [LARGE SCALE GENOMIC DNA]</scope>
    <source>
        <strain evidence="2 3">E-49</strain>
    </source>
</reference>
<dbReference type="Proteomes" id="UP001375382">
    <property type="component" value="Unassembled WGS sequence"/>
</dbReference>
<dbReference type="InterPro" id="IPR038770">
    <property type="entry name" value="Na+/solute_symporter_sf"/>
</dbReference>
<gene>
    <name evidence="2" type="ORF">MN202_13375</name>
</gene>
<keyword evidence="1" id="KW-0812">Transmembrane</keyword>
<feature type="transmembrane region" description="Helical" evidence="1">
    <location>
        <begin position="58"/>
        <end position="78"/>
    </location>
</feature>
<dbReference type="PANTHER" id="PTHR10361:SF24">
    <property type="entry name" value="P3 PROTEIN"/>
    <property type="match status" value="1"/>
</dbReference>
<evidence type="ECO:0000313" key="2">
    <source>
        <dbReference type="EMBL" id="MEH8018226.1"/>
    </source>
</evidence>
<dbReference type="PANTHER" id="PTHR10361">
    <property type="entry name" value="SODIUM-BILE ACID COTRANSPORTER"/>
    <property type="match status" value="1"/>
</dbReference>
<dbReference type="InterPro" id="IPR004710">
    <property type="entry name" value="Bilac:Na_transpt"/>
</dbReference>
<comment type="caution">
    <text evidence="2">The sequence shown here is derived from an EMBL/GenBank/DDBJ whole genome shotgun (WGS) entry which is preliminary data.</text>
</comment>
<keyword evidence="1" id="KW-1133">Transmembrane helix</keyword>
<evidence type="ECO:0000256" key="1">
    <source>
        <dbReference type="SAM" id="Phobius"/>
    </source>
</evidence>
<dbReference type="Gene3D" id="1.20.1530.20">
    <property type="match status" value="1"/>
</dbReference>
<proteinExistence type="predicted"/>
<name>A0ABU8C8D4_9GAMM</name>
<evidence type="ECO:0000313" key="3">
    <source>
        <dbReference type="Proteomes" id="UP001375382"/>
    </source>
</evidence>
<organism evidence="2 3">
    <name type="scientific">Rheinheimera muenzenbergensis</name>
    <dbReference type="NCBI Taxonomy" id="1193628"/>
    <lineage>
        <taxon>Bacteria</taxon>
        <taxon>Pseudomonadati</taxon>
        <taxon>Pseudomonadota</taxon>
        <taxon>Gammaproteobacteria</taxon>
        <taxon>Chromatiales</taxon>
        <taxon>Chromatiaceae</taxon>
        <taxon>Rheinheimera</taxon>
    </lineage>
</organism>
<evidence type="ECO:0008006" key="4">
    <source>
        <dbReference type="Google" id="ProtNLM"/>
    </source>
</evidence>
<keyword evidence="3" id="KW-1185">Reference proteome</keyword>
<accession>A0ABU8C8D4</accession>
<dbReference type="EMBL" id="JALAAR010000011">
    <property type="protein sequence ID" value="MEH8018226.1"/>
    <property type="molecule type" value="Genomic_DNA"/>
</dbReference>
<sequence length="84" mass="9135">MLAALLLNLSTMLLGYLLAKWLQHEDQARTICLEVGLQNGTLALLITTGILQNSAMSIAPSVYSLLMFASASLFALWARRSRPG</sequence>
<protein>
    <recommendedName>
        <fullName evidence="4">Bile acid:Na+ symporter, BASS family</fullName>
    </recommendedName>
</protein>
<dbReference type="RefSeq" id="WP_335736634.1">
    <property type="nucleotide sequence ID" value="NZ_JALAAR010000011.1"/>
</dbReference>